<evidence type="ECO:0000313" key="2">
    <source>
        <dbReference type="Proteomes" id="UP000010847"/>
    </source>
</evidence>
<dbReference type="HOGENOM" id="CLU_187365_1_1_9"/>
<dbReference type="OrthoDB" id="1708042at2"/>
<dbReference type="EMBL" id="CP007032">
    <property type="protein sequence ID" value="AHF06763.1"/>
    <property type="molecule type" value="Genomic_DNA"/>
</dbReference>
<dbReference type="RefSeq" id="WP_006715560.1">
    <property type="nucleotide sequence ID" value="NZ_CP007032.1"/>
</dbReference>
<name>W0EB71_9FIRM</name>
<reference evidence="1 2" key="1">
    <citation type="submission" date="2013-12" db="EMBL/GenBank/DDBJ databases">
        <authorList>
            <consortium name="DOE Joint Genome Institute"/>
            <person name="Smidt H."/>
            <person name="Huntemann M."/>
            <person name="Han J."/>
            <person name="Chen A."/>
            <person name="Kyrpides N."/>
            <person name="Mavromatis K."/>
            <person name="Markowitz V."/>
            <person name="Palaniappan K."/>
            <person name="Ivanova N."/>
            <person name="Schaumberg A."/>
            <person name="Pati A."/>
            <person name="Liolios K."/>
            <person name="Nordberg H.P."/>
            <person name="Cantor M.N."/>
            <person name="Hua S.X."/>
            <person name="Woyke T."/>
        </authorList>
    </citation>
    <scope>NUCLEOTIDE SEQUENCE [LARGE SCALE GENOMIC DNA]</scope>
    <source>
        <strain evidence="2">DSM 15288</strain>
    </source>
</reference>
<dbReference type="InterPro" id="IPR005370">
    <property type="entry name" value="UPF0180"/>
</dbReference>
<dbReference type="STRING" id="871968.DESME_06585"/>
<protein>
    <recommendedName>
        <fullName evidence="3">YkuS family protein</fullName>
    </recommendedName>
</protein>
<dbReference type="KEGG" id="dmt:DESME_06585"/>
<dbReference type="Pfam" id="PF03698">
    <property type="entry name" value="UPF0180"/>
    <property type="match status" value="1"/>
</dbReference>
<dbReference type="AlphaFoldDB" id="W0EB71"/>
<dbReference type="Proteomes" id="UP000010847">
    <property type="component" value="Chromosome"/>
</dbReference>
<proteinExistence type="predicted"/>
<dbReference type="eggNOG" id="ENOG503307C">
    <property type="taxonomic scope" value="Bacteria"/>
</dbReference>
<evidence type="ECO:0008006" key="3">
    <source>
        <dbReference type="Google" id="ProtNLM"/>
    </source>
</evidence>
<evidence type="ECO:0000313" key="1">
    <source>
        <dbReference type="EMBL" id="AHF06763.1"/>
    </source>
</evidence>
<organism evidence="1 2">
    <name type="scientific">Desulfitobacterium metallireducens DSM 15288</name>
    <dbReference type="NCBI Taxonomy" id="871968"/>
    <lineage>
        <taxon>Bacteria</taxon>
        <taxon>Bacillati</taxon>
        <taxon>Bacillota</taxon>
        <taxon>Clostridia</taxon>
        <taxon>Eubacteriales</taxon>
        <taxon>Desulfitobacteriaceae</taxon>
        <taxon>Desulfitobacterium</taxon>
    </lineage>
</organism>
<sequence>MYKKIAVEEGLSNVVQALHASGFHTTSLEEDDLKNVRAVVVKGDGTDILASPVNLHVPIVNASGRSAEEVVEVLRDRLS</sequence>
<accession>W0EB71</accession>
<keyword evidence="2" id="KW-1185">Reference proteome</keyword>
<gene>
    <name evidence="1" type="ORF">DESME_06585</name>
</gene>